<dbReference type="SMART" id="SM00148">
    <property type="entry name" value="PLCXc"/>
    <property type="match status" value="1"/>
</dbReference>
<evidence type="ECO:0000313" key="9">
    <source>
        <dbReference type="Proteomes" id="UP000199428"/>
    </source>
</evidence>
<protein>
    <recommendedName>
        <fullName evidence="3">1-phosphatidylinositol phosphodiesterase</fullName>
        <ecNumber evidence="2">4.6.1.13</ecNumber>
    </recommendedName>
    <alternativeName>
        <fullName evidence="4">Phosphatidylinositol diacylglycerol-lyase</fullName>
    </alternativeName>
    <alternativeName>
        <fullName evidence="5">Phosphatidylinositol-specific phospholipase C</fullName>
    </alternativeName>
</protein>
<comment type="catalytic activity">
    <reaction evidence="1">
        <text>a 1,2-diacyl-sn-glycero-3-phospho-(1D-myo-inositol) = 1D-myo-inositol 1,2-cyclic phosphate + a 1,2-diacyl-sn-glycerol</text>
        <dbReference type="Rhea" id="RHEA:17093"/>
        <dbReference type="ChEBI" id="CHEBI:17815"/>
        <dbReference type="ChEBI" id="CHEBI:57880"/>
        <dbReference type="ChEBI" id="CHEBI:58484"/>
        <dbReference type="EC" id="4.6.1.13"/>
    </reaction>
</comment>
<dbReference type="AlphaFoldDB" id="A0A1G5RY47"/>
<evidence type="ECO:0000313" key="8">
    <source>
        <dbReference type="EMBL" id="SCZ79075.1"/>
    </source>
</evidence>
<keyword evidence="6" id="KW-0812">Transmembrane</keyword>
<dbReference type="EC" id="4.6.1.13" evidence="2"/>
<sequence>MDKGRLFRIICGVMIAIIVGILVILFVSDDDTESEFTIDMSKDYSDTANWMEKLSDDVYISQITIPGAHNSASQNVALGYVMRCQDTSIAQQLEDGYRYLDFRVAIEETEDGDKLKLVHDFASCHIDGNLFSDFLYFDDAVADVYKFLQKHSTETVIINIKIEDEDYSTADIQKLLLEQVKSNKDYWYTENEIPTLGEARGRIVLGTRFNDEVASDITGLNMIWDEQDNRVPADIPYELYVNSGYRFWVQDRYKYTVEDKYEAVVDGLENCEADETTMFLNFVSTAGDGKVGHPKGYAKALNTLLMEYELKSETSYGVIIVDFGTADLARHIYYSNF</sequence>
<dbReference type="Gene3D" id="3.20.20.190">
    <property type="entry name" value="Phosphatidylinositol (PI) phosphodiesterase"/>
    <property type="match status" value="1"/>
</dbReference>
<dbReference type="PROSITE" id="PS50007">
    <property type="entry name" value="PIPLC_X_DOMAIN"/>
    <property type="match status" value="1"/>
</dbReference>
<dbReference type="SUPFAM" id="SSF51695">
    <property type="entry name" value="PLC-like phosphodiesterases"/>
    <property type="match status" value="1"/>
</dbReference>
<feature type="domain" description="Phosphatidylinositol-specific phospholipase C X" evidence="7">
    <location>
        <begin position="55"/>
        <end position="208"/>
    </location>
</feature>
<dbReference type="RefSeq" id="WP_176757631.1">
    <property type="nucleotide sequence ID" value="NZ_FMWK01000007.1"/>
</dbReference>
<dbReference type="GO" id="GO:0008081">
    <property type="term" value="F:phosphoric diester hydrolase activity"/>
    <property type="evidence" value="ECO:0007669"/>
    <property type="project" value="InterPro"/>
</dbReference>
<name>A0A1G5RY47_PSEXY</name>
<dbReference type="PANTHER" id="PTHR13593">
    <property type="match status" value="1"/>
</dbReference>
<dbReference type="EMBL" id="FMWK01000007">
    <property type="protein sequence ID" value="SCZ79075.1"/>
    <property type="molecule type" value="Genomic_DNA"/>
</dbReference>
<keyword evidence="6" id="KW-1133">Transmembrane helix</keyword>
<dbReference type="GO" id="GO:0006629">
    <property type="term" value="P:lipid metabolic process"/>
    <property type="evidence" value="ECO:0007669"/>
    <property type="project" value="InterPro"/>
</dbReference>
<evidence type="ECO:0000259" key="7">
    <source>
        <dbReference type="SMART" id="SM00148"/>
    </source>
</evidence>
<dbReference type="PANTHER" id="PTHR13593:SF113">
    <property type="entry name" value="SI:DKEY-266F7.9"/>
    <property type="match status" value="1"/>
</dbReference>
<feature type="transmembrane region" description="Helical" evidence="6">
    <location>
        <begin position="7"/>
        <end position="27"/>
    </location>
</feature>
<dbReference type="GO" id="GO:0004436">
    <property type="term" value="F:phosphatidylinositol diacylglycerol-lyase activity"/>
    <property type="evidence" value="ECO:0007669"/>
    <property type="project" value="UniProtKB-EC"/>
</dbReference>
<evidence type="ECO:0000256" key="4">
    <source>
        <dbReference type="ARBA" id="ARBA00030474"/>
    </source>
</evidence>
<reference evidence="8 9" key="1">
    <citation type="submission" date="2016-10" db="EMBL/GenBank/DDBJ databases">
        <authorList>
            <person name="de Groot N.N."/>
        </authorList>
    </citation>
    <scope>NUCLEOTIDE SEQUENCE [LARGE SCALE GENOMIC DNA]</scope>
    <source>
        <strain evidence="8 9">DSM 10317</strain>
    </source>
</reference>
<evidence type="ECO:0000256" key="2">
    <source>
        <dbReference type="ARBA" id="ARBA00012581"/>
    </source>
</evidence>
<evidence type="ECO:0000256" key="5">
    <source>
        <dbReference type="ARBA" id="ARBA00030782"/>
    </source>
</evidence>
<evidence type="ECO:0000256" key="3">
    <source>
        <dbReference type="ARBA" id="ARBA00019758"/>
    </source>
</evidence>
<gene>
    <name evidence="8" type="ORF">SAMN02910350_01598</name>
</gene>
<dbReference type="Proteomes" id="UP000199428">
    <property type="component" value="Unassembled WGS sequence"/>
</dbReference>
<accession>A0A1G5RY47</accession>
<evidence type="ECO:0000256" key="6">
    <source>
        <dbReference type="SAM" id="Phobius"/>
    </source>
</evidence>
<keyword evidence="6" id="KW-0472">Membrane</keyword>
<dbReference type="InterPro" id="IPR000909">
    <property type="entry name" value="PLipase_C_PInositol-sp_X_dom"/>
</dbReference>
<dbReference type="Pfam" id="PF00388">
    <property type="entry name" value="PI-PLC-X"/>
    <property type="match status" value="1"/>
</dbReference>
<organism evidence="8 9">
    <name type="scientific">Pseudobutyrivibrio xylanivorans</name>
    <dbReference type="NCBI Taxonomy" id="185007"/>
    <lineage>
        <taxon>Bacteria</taxon>
        <taxon>Bacillati</taxon>
        <taxon>Bacillota</taxon>
        <taxon>Clostridia</taxon>
        <taxon>Lachnospirales</taxon>
        <taxon>Lachnospiraceae</taxon>
        <taxon>Pseudobutyrivibrio</taxon>
    </lineage>
</organism>
<evidence type="ECO:0000256" key="1">
    <source>
        <dbReference type="ARBA" id="ARBA00001316"/>
    </source>
</evidence>
<dbReference type="InterPro" id="IPR051057">
    <property type="entry name" value="PI-PLC_domain"/>
</dbReference>
<proteinExistence type="predicted"/>
<dbReference type="InterPro" id="IPR017946">
    <property type="entry name" value="PLC-like_Pdiesterase_TIM-brl"/>
</dbReference>